<dbReference type="FunFam" id="3.40.50.920:FF:000001">
    <property type="entry name" value="Pyruvate dehydrogenase E1 beta subunit"/>
    <property type="match status" value="1"/>
</dbReference>
<dbReference type="InterPro" id="IPR037282">
    <property type="entry name" value="CapZ_alpha/beta"/>
</dbReference>
<keyword evidence="6" id="KW-0560">Oxidoreductase</keyword>
<proteinExistence type="inferred from homology"/>
<evidence type="ECO:0000313" key="11">
    <source>
        <dbReference type="EMBL" id="KAK6956956.1"/>
    </source>
</evidence>
<comment type="caution">
    <text evidence="11">The sequence shown here is derived from an EMBL/GenBank/DDBJ whole genome shotgun (WGS) entry which is preliminary data.</text>
</comment>
<dbReference type="Gene3D" id="3.40.50.970">
    <property type="match status" value="1"/>
</dbReference>
<dbReference type="InterPro" id="IPR005475">
    <property type="entry name" value="Transketolase-like_Pyr-bd"/>
</dbReference>
<comment type="catalytic activity">
    <reaction evidence="9">
        <text>N(6)-[(R)-lipoyl]-L-lysyl-[protein] + 3-methyl-2-oxobutanoate + H(+) = N(6)-[(R)-S(8)-2-methylpropanoyldihydrolipoyl]-L-lysyl-[protein] + CO2</text>
        <dbReference type="Rhea" id="RHEA:13457"/>
        <dbReference type="Rhea" id="RHEA-COMP:10474"/>
        <dbReference type="Rhea" id="RHEA-COMP:10497"/>
        <dbReference type="ChEBI" id="CHEBI:11851"/>
        <dbReference type="ChEBI" id="CHEBI:15378"/>
        <dbReference type="ChEBI" id="CHEBI:16526"/>
        <dbReference type="ChEBI" id="CHEBI:83099"/>
        <dbReference type="ChEBI" id="CHEBI:83142"/>
        <dbReference type="EC" id="1.2.4.4"/>
    </reaction>
    <physiologicalReaction direction="left-to-right" evidence="9">
        <dbReference type="Rhea" id="RHEA:13458"/>
    </physiologicalReaction>
</comment>
<dbReference type="GO" id="GO:0007584">
    <property type="term" value="P:response to nutrient"/>
    <property type="evidence" value="ECO:0007669"/>
    <property type="project" value="TreeGrafter"/>
</dbReference>
<gene>
    <name evidence="11" type="ORF">Daesc_002238</name>
</gene>
<dbReference type="SUPFAM" id="SSF52922">
    <property type="entry name" value="TK C-terminal domain-like"/>
    <property type="match status" value="1"/>
</dbReference>
<dbReference type="InterPro" id="IPR042489">
    <property type="entry name" value="CapZ_alpha_1"/>
</dbReference>
<dbReference type="AlphaFoldDB" id="A0AAX6MWQ6"/>
<evidence type="ECO:0000256" key="4">
    <source>
        <dbReference type="ARBA" id="ARBA00014038"/>
    </source>
</evidence>
<dbReference type="SUPFAM" id="SSF52518">
    <property type="entry name" value="Thiamin diphosphate-binding fold (THDP-binding)"/>
    <property type="match status" value="1"/>
</dbReference>
<dbReference type="Pfam" id="PF01267">
    <property type="entry name" value="F-actin_cap_A"/>
    <property type="match status" value="1"/>
</dbReference>
<dbReference type="InterPro" id="IPR009014">
    <property type="entry name" value="Transketo_C/PFOR_II"/>
</dbReference>
<comment type="cofactor">
    <cofactor evidence="1">
        <name>thiamine diphosphate</name>
        <dbReference type="ChEBI" id="CHEBI:58937"/>
    </cofactor>
</comment>
<reference evidence="11 12" key="1">
    <citation type="journal article" date="2024" name="Front Chem Biol">
        <title>Unveiling the potential of Daldinia eschscholtzii MFLUCC 19-0629 through bioactivity and bioinformatics studies for enhanced sustainable agriculture production.</title>
        <authorList>
            <person name="Brooks S."/>
            <person name="Weaver J.A."/>
            <person name="Klomchit A."/>
            <person name="Alharthi S.A."/>
            <person name="Onlamun T."/>
            <person name="Nurani R."/>
            <person name="Vong T.K."/>
            <person name="Alberti F."/>
            <person name="Greco C."/>
        </authorList>
    </citation>
    <scope>NUCLEOTIDE SEQUENCE [LARGE SCALE GENOMIC DNA]</scope>
    <source>
        <strain evidence="11">MFLUCC 19-0629</strain>
    </source>
</reference>
<dbReference type="SUPFAM" id="SSF90096">
    <property type="entry name" value="Subunits of heterodimeric actin filament capping protein Capz"/>
    <property type="match status" value="1"/>
</dbReference>
<dbReference type="FunFam" id="3.40.50.970:FF:000001">
    <property type="entry name" value="Pyruvate dehydrogenase E1 beta subunit"/>
    <property type="match status" value="1"/>
</dbReference>
<dbReference type="PROSITE" id="PS00749">
    <property type="entry name" value="F_ACTIN_CAPPING_A_2"/>
    <property type="match status" value="1"/>
</dbReference>
<dbReference type="InterPro" id="IPR033248">
    <property type="entry name" value="Transketolase_C"/>
</dbReference>
<dbReference type="InterPro" id="IPR002189">
    <property type="entry name" value="CapZ_alpha"/>
</dbReference>
<accession>A0AAX6MWQ6</accession>
<dbReference type="Pfam" id="PF02779">
    <property type="entry name" value="Transket_pyr"/>
    <property type="match status" value="1"/>
</dbReference>
<dbReference type="EC" id="1.2.4.4" evidence="3"/>
<organism evidence="11 12">
    <name type="scientific">Daldinia eschscholtzii</name>
    <dbReference type="NCBI Taxonomy" id="292717"/>
    <lineage>
        <taxon>Eukaryota</taxon>
        <taxon>Fungi</taxon>
        <taxon>Dikarya</taxon>
        <taxon>Ascomycota</taxon>
        <taxon>Pezizomycotina</taxon>
        <taxon>Sordariomycetes</taxon>
        <taxon>Xylariomycetidae</taxon>
        <taxon>Xylariales</taxon>
        <taxon>Hypoxylaceae</taxon>
        <taxon>Daldinia</taxon>
    </lineage>
</organism>
<evidence type="ECO:0000256" key="1">
    <source>
        <dbReference type="ARBA" id="ARBA00001964"/>
    </source>
</evidence>
<evidence type="ECO:0000256" key="3">
    <source>
        <dbReference type="ARBA" id="ARBA00012277"/>
    </source>
</evidence>
<keyword evidence="7" id="KW-0009">Actin-binding</keyword>
<evidence type="ECO:0000256" key="9">
    <source>
        <dbReference type="ARBA" id="ARBA00051764"/>
    </source>
</evidence>
<comment type="similarity">
    <text evidence="2">Belongs to the F-actin-capping protein alpha subunit family.</text>
</comment>
<evidence type="ECO:0000256" key="2">
    <source>
        <dbReference type="ARBA" id="ARBA00010479"/>
    </source>
</evidence>
<dbReference type="GO" id="GO:0003779">
    <property type="term" value="F:actin binding"/>
    <property type="evidence" value="ECO:0007669"/>
    <property type="project" value="UniProtKB-KW"/>
</dbReference>
<dbReference type="PANTHER" id="PTHR42980">
    <property type="entry name" value="2-OXOISOVALERATE DEHYDROGENASE SUBUNIT BETA-RELATED"/>
    <property type="match status" value="1"/>
</dbReference>
<dbReference type="Proteomes" id="UP001369815">
    <property type="component" value="Unassembled WGS sequence"/>
</dbReference>
<protein>
    <recommendedName>
        <fullName evidence="4">F-actin-capping protein subunit alpha</fullName>
        <ecNumber evidence="3">1.2.4.4</ecNumber>
    </recommendedName>
</protein>
<name>A0AAX6MWQ6_9PEZI</name>
<evidence type="ECO:0000256" key="5">
    <source>
        <dbReference type="ARBA" id="ARBA00022467"/>
    </source>
</evidence>
<dbReference type="Pfam" id="PF02780">
    <property type="entry name" value="Transketolase_C"/>
    <property type="match status" value="1"/>
</dbReference>
<dbReference type="Gene3D" id="3.40.50.920">
    <property type="match status" value="1"/>
</dbReference>
<dbReference type="PRINTS" id="PR00191">
    <property type="entry name" value="FACTINCAPA"/>
</dbReference>
<evidence type="ECO:0000259" key="10">
    <source>
        <dbReference type="SMART" id="SM00861"/>
    </source>
</evidence>
<dbReference type="EMBL" id="JBANMG010000002">
    <property type="protein sequence ID" value="KAK6956956.1"/>
    <property type="molecule type" value="Genomic_DNA"/>
</dbReference>
<dbReference type="PANTHER" id="PTHR42980:SF1">
    <property type="entry name" value="2-OXOISOVALERATE DEHYDROGENASE SUBUNIT BETA, MITOCHONDRIAL"/>
    <property type="match status" value="1"/>
</dbReference>
<dbReference type="PROSITE" id="PS00748">
    <property type="entry name" value="F_ACTIN_CAPPING_A_1"/>
    <property type="match status" value="1"/>
</dbReference>
<evidence type="ECO:0000313" key="12">
    <source>
        <dbReference type="Proteomes" id="UP001369815"/>
    </source>
</evidence>
<dbReference type="Gene3D" id="3.90.1150.210">
    <property type="entry name" value="F-actin capping protein, beta subunit"/>
    <property type="match status" value="1"/>
</dbReference>
<sequence length="678" mass="74335">MKNCISLRPLARASTPVNVLYKSRLPAACFSRRRTYSTHPPNARLNLPPDYSTTPLLAHSSQTALANPELPPEAKNGTAKRMNLFQAINDALSIALAEDENVLVFGEDVSFGGVFRCTMKLAENFGGARVFNTPLTEQGIMGFGIGLAAEGMRPVAEIQFADYVYPAFDQLVNEAAKYRYREGQTGRSVGGLTVRMPCGGVGHGALYHSQSPESLFTHIPGLRVIMPRSPLQAKGLLLSAIRSNDPCIFMEPKILYRAAVEQVPTSPYTLPLSKAEILKEGKDVTIISYGQPVYTCSAAVQKAEEDLGISIELIDLRTVYPWDKECVFQSVRKTGRCMVVHESMVNAGIGAEVAAAIQEDPDTFIRLEAPVSRVAGWSIFTPLMFEKFNIPDVARVYDGIKKLLNMATALETVESFVEGAPPGELADVINDIKALTFNEPDIISKLGPAFERYNEEQFVTAKLPGSTQQVIISSHSSLGNGRYYDVESSSSFAFDHTTQKASNVQSYVLEGPQADLVKSTLKSVSAYVKEHFPNGSYGVYSIEGDSKIAVIIVANKYSPNNYWNGRWRSLYIFDPSSSTLEGSVKVDVHYYEDGNVRLLTNKPITSTPVPSSSGAAIAKEISAAERKYQEELNRGFTSLSEGAFKGLRRQLPVTRQKIEWDKVASYRVGQDIGGAARR</sequence>
<dbReference type="GO" id="GO:0051016">
    <property type="term" value="P:barbed-end actin filament capping"/>
    <property type="evidence" value="ECO:0007669"/>
    <property type="project" value="InterPro"/>
</dbReference>
<keyword evidence="12" id="KW-1185">Reference proteome</keyword>
<dbReference type="FunFam" id="3.90.1150.210:FF:000003">
    <property type="entry name" value="F-actin-capping protein subunit alpha"/>
    <property type="match status" value="1"/>
</dbReference>
<dbReference type="GO" id="GO:0009083">
    <property type="term" value="P:branched-chain amino acid catabolic process"/>
    <property type="evidence" value="ECO:0007669"/>
    <property type="project" value="TreeGrafter"/>
</dbReference>
<comment type="function">
    <text evidence="8">F-actin-capping proteins bind in a Ca(2+)-independent manner to the fast growing ends of actin filaments (barbed end) thereby blocking the exchange of subunits at these ends. Unlike other capping proteins (such as gelsolin and severin), these proteins do not sever actin filaments.</text>
</comment>
<dbReference type="InterPro" id="IPR029061">
    <property type="entry name" value="THDP-binding"/>
</dbReference>
<dbReference type="GO" id="GO:0003863">
    <property type="term" value="F:branched-chain 2-oxo acid dehydrogenase activity"/>
    <property type="evidence" value="ECO:0007669"/>
    <property type="project" value="UniProtKB-EC"/>
</dbReference>
<dbReference type="Gene3D" id="3.30.1140.60">
    <property type="entry name" value="F-actin capping protein, alpha subunit"/>
    <property type="match status" value="1"/>
</dbReference>
<dbReference type="InterPro" id="IPR017865">
    <property type="entry name" value="F-actin_cap_asu_CS"/>
</dbReference>
<evidence type="ECO:0000256" key="6">
    <source>
        <dbReference type="ARBA" id="ARBA00023002"/>
    </source>
</evidence>
<dbReference type="GO" id="GO:0006091">
    <property type="term" value="P:generation of precursor metabolites and energy"/>
    <property type="evidence" value="ECO:0007669"/>
    <property type="project" value="UniProtKB-ARBA"/>
</dbReference>
<evidence type="ECO:0000256" key="7">
    <source>
        <dbReference type="ARBA" id="ARBA00023203"/>
    </source>
</evidence>
<dbReference type="GO" id="GO:0008290">
    <property type="term" value="C:F-actin capping protein complex"/>
    <property type="evidence" value="ECO:0007669"/>
    <property type="project" value="InterPro"/>
</dbReference>
<feature type="domain" description="Transketolase-like pyrimidine-binding" evidence="10">
    <location>
        <begin position="82"/>
        <end position="258"/>
    </location>
</feature>
<dbReference type="InterPro" id="IPR042276">
    <property type="entry name" value="CapZ_alpha/beta_2"/>
</dbReference>
<dbReference type="SMART" id="SM00861">
    <property type="entry name" value="Transket_pyr"/>
    <property type="match status" value="1"/>
</dbReference>
<dbReference type="CDD" id="cd07036">
    <property type="entry name" value="TPP_PYR_E1-PDHc-beta_like"/>
    <property type="match status" value="1"/>
</dbReference>
<keyword evidence="5" id="KW-0117">Actin capping</keyword>
<evidence type="ECO:0000256" key="8">
    <source>
        <dbReference type="ARBA" id="ARBA00025389"/>
    </source>
</evidence>